<dbReference type="SUPFAM" id="SSF51905">
    <property type="entry name" value="FAD/NAD(P)-binding domain"/>
    <property type="match status" value="1"/>
</dbReference>
<dbReference type="EMBL" id="KV440979">
    <property type="protein sequence ID" value="OAD74481.1"/>
    <property type="molecule type" value="Genomic_DNA"/>
</dbReference>
<evidence type="ECO:0000313" key="4">
    <source>
        <dbReference type="Proteomes" id="UP000077315"/>
    </source>
</evidence>
<dbReference type="Gene3D" id="3.50.50.60">
    <property type="entry name" value="FAD/NAD(P)-binding domain"/>
    <property type="match status" value="1"/>
</dbReference>
<dbReference type="GeneID" id="29004296"/>
<dbReference type="PANTHER" id="PTHR10742:SF313">
    <property type="entry name" value="AMINE OXIDASE"/>
    <property type="match status" value="1"/>
</dbReference>
<evidence type="ECO:0000259" key="2">
    <source>
        <dbReference type="Pfam" id="PF01593"/>
    </source>
</evidence>
<feature type="chain" id="PRO_5007841537" evidence="1">
    <location>
        <begin position="27"/>
        <end position="497"/>
    </location>
</feature>
<protein>
    <submittedName>
        <fullName evidence="3">Secreted flavin-containing polyamine oxidase</fullName>
    </submittedName>
</protein>
<dbReference type="STRING" id="763407.A0A163AMB5"/>
<dbReference type="OrthoDB" id="5046242at2759"/>
<dbReference type="InterPro" id="IPR002937">
    <property type="entry name" value="Amino_oxidase"/>
</dbReference>
<name>A0A163AMB5_PHYB8</name>
<dbReference type="InterPro" id="IPR036188">
    <property type="entry name" value="FAD/NAD-bd_sf"/>
</dbReference>
<dbReference type="InterPro" id="IPR050281">
    <property type="entry name" value="Flavin_monoamine_oxidase"/>
</dbReference>
<evidence type="ECO:0000313" key="3">
    <source>
        <dbReference type="EMBL" id="OAD74481.1"/>
    </source>
</evidence>
<dbReference type="Proteomes" id="UP000077315">
    <property type="component" value="Unassembled WGS sequence"/>
</dbReference>
<accession>A0A163AMB5</accession>
<feature type="signal peptide" evidence="1">
    <location>
        <begin position="1"/>
        <end position="26"/>
    </location>
</feature>
<dbReference type="GO" id="GO:0006598">
    <property type="term" value="P:polyamine catabolic process"/>
    <property type="evidence" value="ECO:0007669"/>
    <property type="project" value="TreeGrafter"/>
</dbReference>
<dbReference type="SUPFAM" id="SSF54373">
    <property type="entry name" value="FAD-linked reductases, C-terminal domain"/>
    <property type="match status" value="1"/>
</dbReference>
<evidence type="ECO:0000256" key="1">
    <source>
        <dbReference type="SAM" id="SignalP"/>
    </source>
</evidence>
<organism evidence="3 4">
    <name type="scientific">Phycomyces blakesleeanus (strain ATCC 8743b / DSM 1359 / FGSC 10004 / NBRC 33097 / NRRL 1555)</name>
    <dbReference type="NCBI Taxonomy" id="763407"/>
    <lineage>
        <taxon>Eukaryota</taxon>
        <taxon>Fungi</taxon>
        <taxon>Fungi incertae sedis</taxon>
        <taxon>Mucoromycota</taxon>
        <taxon>Mucoromycotina</taxon>
        <taxon>Mucoromycetes</taxon>
        <taxon>Mucorales</taxon>
        <taxon>Phycomycetaceae</taxon>
        <taxon>Phycomyces</taxon>
    </lineage>
</organism>
<dbReference type="InParanoid" id="A0A163AMB5"/>
<dbReference type="AlphaFoldDB" id="A0A163AMB5"/>
<sequence>MKFHSISLAISLSLALATSFYGQVDAKKITKSKVAILGGGVSAINAARHLTDAGIDDFVIIEAREILGGRAQDVPFAGINVEAGCNWVQGLGDNPINQLRQKYNLTTSVTDGDSLAFFDENGKTDASETYNAFMAASDRMTELSFERIKNDQVDLSARAGLDLAGWFPQTPMEKAIEYYVFDWEMGETPEVSSMQFSVENSNWTYTGFGPDSDGDLFVTDPRGFKHIFLEEANLFLKKDDSRVKLNSTITKVEHNKRGVTIHTEDEIFKADYAISTFSIGVLQNHDVEWSPALPAWKMEGIYGFHMATYTKIFLNFPTQFWGDEQFSVYADPDKRGYYAAWQNLNAPGFLPKNTDTNIFFVTVTQEQSYTVESMEDSEVQAEIMEVLKTMYGKDIPEPTEIFIPRWHSNPLFRGSYSNWPVGELEEHHANMKAPINNRLFFAGEAMSEDYFGFLQGAWFSGAEVGDNVAQCIKGRCPPAPYYPEINNVNLKSDFVRR</sequence>
<proteinExistence type="predicted"/>
<keyword evidence="4" id="KW-1185">Reference proteome</keyword>
<dbReference type="PANTHER" id="PTHR10742">
    <property type="entry name" value="FLAVIN MONOAMINE OXIDASE"/>
    <property type="match status" value="1"/>
</dbReference>
<dbReference type="RefSeq" id="XP_018292521.1">
    <property type="nucleotide sequence ID" value="XM_018443391.1"/>
</dbReference>
<dbReference type="VEuPathDB" id="FungiDB:PHYBLDRAFT_78835"/>
<feature type="domain" description="Amine oxidase" evidence="2">
    <location>
        <begin position="46"/>
        <end position="464"/>
    </location>
</feature>
<keyword evidence="1" id="KW-0732">Signal</keyword>
<dbReference type="GO" id="GO:0016491">
    <property type="term" value="F:oxidoreductase activity"/>
    <property type="evidence" value="ECO:0007669"/>
    <property type="project" value="InterPro"/>
</dbReference>
<gene>
    <name evidence="3" type="ORF">PHYBLDRAFT_78835</name>
</gene>
<dbReference type="Gene3D" id="3.90.660.10">
    <property type="match status" value="1"/>
</dbReference>
<dbReference type="Pfam" id="PF01593">
    <property type="entry name" value="Amino_oxidase"/>
    <property type="match status" value="1"/>
</dbReference>
<reference evidence="4" key="1">
    <citation type="submission" date="2015-06" db="EMBL/GenBank/DDBJ databases">
        <title>Expansion of signal transduction pathways in fungi by whole-genome duplication.</title>
        <authorList>
            <consortium name="DOE Joint Genome Institute"/>
            <person name="Corrochano L.M."/>
            <person name="Kuo A."/>
            <person name="Marcet-Houben M."/>
            <person name="Polaino S."/>
            <person name="Salamov A."/>
            <person name="Villalobos J.M."/>
            <person name="Alvarez M.I."/>
            <person name="Avalos J."/>
            <person name="Benito E.P."/>
            <person name="Benoit I."/>
            <person name="Burger G."/>
            <person name="Camino L.P."/>
            <person name="Canovas D."/>
            <person name="Cerda-Olmedo E."/>
            <person name="Cheng J.-F."/>
            <person name="Dominguez A."/>
            <person name="Elias M."/>
            <person name="Eslava A.P."/>
            <person name="Glaser F."/>
            <person name="Grimwood J."/>
            <person name="Gutierrez G."/>
            <person name="Heitman J."/>
            <person name="Henrissat B."/>
            <person name="Iturriaga E.A."/>
            <person name="Lang B.F."/>
            <person name="Lavin J.L."/>
            <person name="Lee S."/>
            <person name="Li W."/>
            <person name="Lindquist E."/>
            <person name="Lopez-Garcia S."/>
            <person name="Luque E.M."/>
            <person name="Marcos A.T."/>
            <person name="Martin J."/>
            <person name="McCluskey K."/>
            <person name="Medina H.R."/>
            <person name="Miralles-Duran A."/>
            <person name="Miyazaki A."/>
            <person name="Munoz-Torres E."/>
            <person name="Oguiza J.A."/>
            <person name="Ohm R."/>
            <person name="Olmedo M."/>
            <person name="Orejas M."/>
            <person name="Ortiz-Castellanos L."/>
            <person name="Pisabarro A.G."/>
            <person name="Rodriguez-Romero J."/>
            <person name="Ruiz-Herrera J."/>
            <person name="Ruiz-Vazquez R."/>
            <person name="Sanz C."/>
            <person name="Schackwitz W."/>
            <person name="Schmutz J."/>
            <person name="Shahriari M."/>
            <person name="Shelest E."/>
            <person name="Silva-Franco F."/>
            <person name="Soanes D."/>
            <person name="Syed K."/>
            <person name="Tagua V.G."/>
            <person name="Talbot N.J."/>
            <person name="Thon M."/>
            <person name="De vries R.P."/>
            <person name="Wiebenga A."/>
            <person name="Yadav J.S."/>
            <person name="Braun E.L."/>
            <person name="Baker S."/>
            <person name="Garre V."/>
            <person name="Horwitz B."/>
            <person name="Torres-Martinez S."/>
            <person name="Idnurm A."/>
            <person name="Herrera-Estrella A."/>
            <person name="Gabaldon T."/>
            <person name="Grigoriev I.V."/>
        </authorList>
    </citation>
    <scope>NUCLEOTIDE SEQUENCE [LARGE SCALE GENOMIC DNA]</scope>
    <source>
        <strain evidence="4">NRRL 1555(-)</strain>
    </source>
</reference>